<evidence type="ECO:0000256" key="10">
    <source>
        <dbReference type="ARBA" id="ARBA00022723"/>
    </source>
</evidence>
<feature type="compositionally biased region" description="Basic residues" evidence="23">
    <location>
        <begin position="506"/>
        <end position="528"/>
    </location>
</feature>
<proteinExistence type="inferred from homology"/>
<evidence type="ECO:0000256" key="19">
    <source>
        <dbReference type="PIRNR" id="PIRNR038147"/>
    </source>
</evidence>
<evidence type="ECO:0000256" key="16">
    <source>
        <dbReference type="ARBA" id="ARBA00047899"/>
    </source>
</evidence>
<keyword evidence="15" id="KW-0460">Magnesium</keyword>
<evidence type="ECO:0000256" key="4">
    <source>
        <dbReference type="ARBA" id="ARBA00012513"/>
    </source>
</evidence>
<feature type="compositionally biased region" description="Basic residues" evidence="23">
    <location>
        <begin position="474"/>
        <end position="484"/>
    </location>
</feature>
<feature type="region of interest" description="Disordered" evidence="23">
    <location>
        <begin position="24"/>
        <end position="55"/>
    </location>
</feature>
<keyword evidence="9 19" id="KW-0808">Transferase</keyword>
<dbReference type="InterPro" id="IPR018935">
    <property type="entry name" value="RIO_kinase_CS"/>
</dbReference>
<keyword evidence="10" id="KW-0479">Metal-binding</keyword>
<dbReference type="Pfam" id="PF01163">
    <property type="entry name" value="RIO1"/>
    <property type="match status" value="1"/>
</dbReference>
<evidence type="ECO:0000256" key="18">
    <source>
        <dbReference type="ARBA" id="ARBA00049360"/>
    </source>
</evidence>
<dbReference type="EC" id="2.7.11.1" evidence="4 19"/>
<accession>A0A9P8AKR8</accession>
<dbReference type="GeneID" id="66113603"/>
<comment type="similarity">
    <text evidence="3 19">Belongs to the protein kinase superfamily. RIO-type Ser/Thr kinase family.</text>
</comment>
<dbReference type="GO" id="GO:0016787">
    <property type="term" value="F:hydrolase activity"/>
    <property type="evidence" value="ECO:0007669"/>
    <property type="project" value="UniProtKB-KW"/>
</dbReference>
<dbReference type="RefSeq" id="XP_043051761.1">
    <property type="nucleotide sequence ID" value="XM_043191084.1"/>
</dbReference>
<evidence type="ECO:0000256" key="7">
    <source>
        <dbReference type="ARBA" id="ARBA00022517"/>
    </source>
</evidence>
<evidence type="ECO:0000256" key="21">
    <source>
        <dbReference type="PIRSR" id="PIRSR038147-2"/>
    </source>
</evidence>
<evidence type="ECO:0000256" key="15">
    <source>
        <dbReference type="ARBA" id="ARBA00022842"/>
    </source>
</evidence>
<feature type="binding site" evidence="21">
    <location>
        <position position="223"/>
    </location>
    <ligand>
        <name>ATP</name>
        <dbReference type="ChEBI" id="CHEBI:30616"/>
    </ligand>
</feature>
<dbReference type="EMBL" id="JAHMUF010000001">
    <property type="protein sequence ID" value="KAG7196216.1"/>
    <property type="molecule type" value="Genomic_DNA"/>
</dbReference>
<dbReference type="Gene3D" id="3.30.200.20">
    <property type="entry name" value="Phosphorylase Kinase, domain 1"/>
    <property type="match status" value="1"/>
</dbReference>
<dbReference type="GO" id="GO:0004674">
    <property type="term" value="F:protein serine/threonine kinase activity"/>
    <property type="evidence" value="ECO:0007669"/>
    <property type="project" value="UniProtKB-KW"/>
</dbReference>
<evidence type="ECO:0000256" key="20">
    <source>
        <dbReference type="PIRSR" id="PIRSR038147-1"/>
    </source>
</evidence>
<keyword evidence="11 19" id="KW-0547">Nucleotide-binding</keyword>
<dbReference type="InterPro" id="IPR051272">
    <property type="entry name" value="RIO-type_Ser/Thr_kinase"/>
</dbReference>
<dbReference type="SMART" id="SM00090">
    <property type="entry name" value="RIO"/>
    <property type="match status" value="1"/>
</dbReference>
<comment type="catalytic activity">
    <reaction evidence="18">
        <text>ATP + H2O = ADP + phosphate + H(+)</text>
        <dbReference type="Rhea" id="RHEA:13065"/>
        <dbReference type="ChEBI" id="CHEBI:15377"/>
        <dbReference type="ChEBI" id="CHEBI:15378"/>
        <dbReference type="ChEBI" id="CHEBI:30616"/>
        <dbReference type="ChEBI" id="CHEBI:43474"/>
        <dbReference type="ChEBI" id="CHEBI:456216"/>
    </reaction>
</comment>
<keyword evidence="26" id="KW-1185">Reference proteome</keyword>
<protein>
    <recommendedName>
        <fullName evidence="5 19">Serine/threonine-protein kinase RIO1</fullName>
        <ecNumber evidence="4 19">2.7.11.1</ecNumber>
    </recommendedName>
</protein>
<evidence type="ECO:0000256" key="17">
    <source>
        <dbReference type="ARBA" id="ARBA00048679"/>
    </source>
</evidence>
<comment type="catalytic activity">
    <reaction evidence="16 19">
        <text>L-threonyl-[protein] + ATP = O-phospho-L-threonyl-[protein] + ADP + H(+)</text>
        <dbReference type="Rhea" id="RHEA:46608"/>
        <dbReference type="Rhea" id="RHEA-COMP:11060"/>
        <dbReference type="Rhea" id="RHEA-COMP:11605"/>
        <dbReference type="ChEBI" id="CHEBI:15378"/>
        <dbReference type="ChEBI" id="CHEBI:30013"/>
        <dbReference type="ChEBI" id="CHEBI:30616"/>
        <dbReference type="ChEBI" id="CHEBI:61977"/>
        <dbReference type="ChEBI" id="CHEBI:456216"/>
        <dbReference type="EC" id="2.7.11.1"/>
    </reaction>
</comment>
<keyword evidence="12 19" id="KW-0418">Kinase</keyword>
<dbReference type="Proteomes" id="UP000790833">
    <property type="component" value="Unassembled WGS sequence"/>
</dbReference>
<dbReference type="CDD" id="cd05147">
    <property type="entry name" value="RIO1_euk"/>
    <property type="match status" value="1"/>
</dbReference>
<evidence type="ECO:0000256" key="6">
    <source>
        <dbReference type="ARBA" id="ARBA00022490"/>
    </source>
</evidence>
<dbReference type="PROSITE" id="PS01245">
    <property type="entry name" value="RIO1"/>
    <property type="match status" value="1"/>
</dbReference>
<evidence type="ECO:0000256" key="2">
    <source>
        <dbReference type="ARBA" id="ARBA00004496"/>
    </source>
</evidence>
<evidence type="ECO:0000256" key="8">
    <source>
        <dbReference type="ARBA" id="ARBA00022527"/>
    </source>
</evidence>
<evidence type="ECO:0000256" key="12">
    <source>
        <dbReference type="ARBA" id="ARBA00022777"/>
    </source>
</evidence>
<evidence type="ECO:0000256" key="14">
    <source>
        <dbReference type="ARBA" id="ARBA00022840"/>
    </source>
</evidence>
<dbReference type="GO" id="GO:0005737">
    <property type="term" value="C:cytoplasm"/>
    <property type="evidence" value="ECO:0007669"/>
    <property type="project" value="UniProtKB-SubCell"/>
</dbReference>
<dbReference type="FunFam" id="1.10.510.10:FF:000755">
    <property type="entry name" value="Homoserine kinase"/>
    <property type="match status" value="1"/>
</dbReference>
<dbReference type="GO" id="GO:0042254">
    <property type="term" value="P:ribosome biogenesis"/>
    <property type="evidence" value="ECO:0007669"/>
    <property type="project" value="UniProtKB-KW"/>
</dbReference>
<comment type="caution">
    <text evidence="25">The sequence shown here is derived from an EMBL/GenBank/DDBJ whole genome shotgun (WGS) entry which is preliminary data.</text>
</comment>
<reference evidence="25" key="1">
    <citation type="submission" date="2021-03" db="EMBL/GenBank/DDBJ databases">
        <authorList>
            <person name="Palmer J.M."/>
        </authorList>
    </citation>
    <scope>NUCLEOTIDE SEQUENCE</scope>
    <source>
        <strain evidence="25">ARV_011</strain>
    </source>
</reference>
<dbReference type="InterPro" id="IPR011009">
    <property type="entry name" value="Kinase-like_dom_sf"/>
</dbReference>
<sequence length="528" mass="61266">MAKDEDKAPVMEITEALDLYNLTNKSESDEDFDSDSDSDSDSSDGEVVTNAVNNTESVNTLNDKVAIVTKYADRIKLDDIGKKGPKITKDRANRATVEQVLDPRTMRFLTKLINKGVINGINGCISTGKEANVYQADHEGNDGTKREFAVKIFKTSILVFKDRERYVDGEFRFRNLKNQSNPRKMVKLWAEKEFRNLKRIFLSGIPCPEPIDLRSHVLVMEFLTKGNGQPSPKLRDHPFRDIDEIVHYYHQMLFYMRRMYRDCRLVHADLSEYNSIVHNDKLYIIDVSQSVEPEHPMSLDFLRMDIKNVNDFFSKKKINVYPERLIFKYITESNEKLNIVDNTDESLSKYLETLPLKGDDEDNEDEVQDEIFRSLHLVRLLNALDERDFQKFREGKLDTLTDLVPEKRSRRIPKTIDGALAEEAEDDTDEDEGSETGSDEDSDEDSDDDEDNDDEEDDDEDEETDPESGEEKKKRPKKNAVLKGKKYEEKEDKKKRKESAKLAKQEKRKTKMKKNLKKKLVNKRKSTK</sequence>
<comment type="catalytic activity">
    <reaction evidence="17 19">
        <text>L-seryl-[protein] + ATP = O-phospho-L-seryl-[protein] + ADP + H(+)</text>
        <dbReference type="Rhea" id="RHEA:17989"/>
        <dbReference type="Rhea" id="RHEA-COMP:9863"/>
        <dbReference type="Rhea" id="RHEA-COMP:11604"/>
        <dbReference type="ChEBI" id="CHEBI:15378"/>
        <dbReference type="ChEBI" id="CHEBI:29999"/>
        <dbReference type="ChEBI" id="CHEBI:30616"/>
        <dbReference type="ChEBI" id="CHEBI:83421"/>
        <dbReference type="ChEBI" id="CHEBI:456216"/>
        <dbReference type="EC" id="2.7.11.1"/>
    </reaction>
</comment>
<evidence type="ECO:0000256" key="1">
    <source>
        <dbReference type="ARBA" id="ARBA00001946"/>
    </source>
</evidence>
<feature type="compositionally biased region" description="Acidic residues" evidence="23">
    <location>
        <begin position="420"/>
        <end position="468"/>
    </location>
</feature>
<dbReference type="GO" id="GO:0046872">
    <property type="term" value="F:metal ion binding"/>
    <property type="evidence" value="ECO:0007669"/>
    <property type="project" value="UniProtKB-KW"/>
</dbReference>
<evidence type="ECO:0000313" key="26">
    <source>
        <dbReference type="Proteomes" id="UP000790833"/>
    </source>
</evidence>
<dbReference type="InterPro" id="IPR018934">
    <property type="entry name" value="RIO_dom"/>
</dbReference>
<evidence type="ECO:0000256" key="22">
    <source>
        <dbReference type="PIRSR" id="PIRSR038147-3"/>
    </source>
</evidence>
<evidence type="ECO:0000256" key="23">
    <source>
        <dbReference type="SAM" id="MobiDB-lite"/>
    </source>
</evidence>
<comment type="cofactor">
    <cofactor evidence="1 22">
        <name>Mg(2+)</name>
        <dbReference type="ChEBI" id="CHEBI:18420"/>
    </cofactor>
</comment>
<comment type="subcellular location">
    <subcellularLocation>
        <location evidence="2">Cytoplasm</location>
    </subcellularLocation>
</comment>
<keyword evidence="6" id="KW-0963">Cytoplasm</keyword>
<keyword evidence="14 19" id="KW-0067">ATP-binding</keyword>
<organism evidence="25 26">
    <name type="scientific">Scheffersomyces spartinae</name>
    <dbReference type="NCBI Taxonomy" id="45513"/>
    <lineage>
        <taxon>Eukaryota</taxon>
        <taxon>Fungi</taxon>
        <taxon>Dikarya</taxon>
        <taxon>Ascomycota</taxon>
        <taxon>Saccharomycotina</taxon>
        <taxon>Pichiomycetes</taxon>
        <taxon>Debaryomycetaceae</taxon>
        <taxon>Scheffersomyces</taxon>
    </lineage>
</organism>
<dbReference type="Gene3D" id="1.10.510.10">
    <property type="entry name" value="Transferase(Phosphotransferase) domain 1"/>
    <property type="match status" value="1"/>
</dbReference>
<feature type="compositionally biased region" description="Acidic residues" evidence="23">
    <location>
        <begin position="28"/>
        <end position="44"/>
    </location>
</feature>
<gene>
    <name evidence="25" type="primary">RIO1</name>
    <name evidence="25" type="ORF">KQ657_000229</name>
</gene>
<evidence type="ECO:0000256" key="5">
    <source>
        <dbReference type="ARBA" id="ARBA00016038"/>
    </source>
</evidence>
<dbReference type="FunFam" id="3.30.200.20:FF:000148">
    <property type="entry name" value="Serine/threonine-protein kinase RIO1"/>
    <property type="match status" value="1"/>
</dbReference>
<feature type="region of interest" description="Disordered" evidence="23">
    <location>
        <begin position="413"/>
        <end position="528"/>
    </location>
</feature>
<feature type="binding site" evidence="22">
    <location>
        <position position="274"/>
    </location>
    <ligand>
        <name>Mg(2+)</name>
        <dbReference type="ChEBI" id="CHEBI:18420"/>
    </ligand>
</feature>
<evidence type="ECO:0000259" key="24">
    <source>
        <dbReference type="SMART" id="SM00090"/>
    </source>
</evidence>
<evidence type="ECO:0000313" key="25">
    <source>
        <dbReference type="EMBL" id="KAG7196216.1"/>
    </source>
</evidence>
<dbReference type="SUPFAM" id="SSF56112">
    <property type="entry name" value="Protein kinase-like (PK-like)"/>
    <property type="match status" value="1"/>
</dbReference>
<dbReference type="AlphaFoldDB" id="A0A9P8AKR8"/>
<dbReference type="InterPro" id="IPR017407">
    <property type="entry name" value="Ser/Thr_kinase_Rio1"/>
</dbReference>
<evidence type="ECO:0000256" key="9">
    <source>
        <dbReference type="ARBA" id="ARBA00022679"/>
    </source>
</evidence>
<evidence type="ECO:0000256" key="3">
    <source>
        <dbReference type="ARBA" id="ARBA00009196"/>
    </source>
</evidence>
<dbReference type="InterPro" id="IPR000687">
    <property type="entry name" value="RIO_kinase"/>
</dbReference>
<dbReference type="PANTHER" id="PTHR45723">
    <property type="entry name" value="SERINE/THREONINE-PROTEIN KINASE RIO1"/>
    <property type="match status" value="1"/>
</dbReference>
<feature type="active site" description="Proton acceptor" evidence="20">
    <location>
        <position position="269"/>
    </location>
</feature>
<dbReference type="OrthoDB" id="205248at2759"/>
<feature type="domain" description="RIO kinase" evidence="24">
    <location>
        <begin position="90"/>
        <end position="332"/>
    </location>
</feature>
<feature type="binding site" evidence="21">
    <location>
        <position position="151"/>
    </location>
    <ligand>
        <name>ATP</name>
        <dbReference type="ChEBI" id="CHEBI:30616"/>
    </ligand>
</feature>
<keyword evidence="8 19" id="KW-0723">Serine/threonine-protein kinase</keyword>
<keyword evidence="7" id="KW-0690">Ribosome biogenesis</keyword>
<evidence type="ECO:0000256" key="13">
    <source>
        <dbReference type="ARBA" id="ARBA00022801"/>
    </source>
</evidence>
<dbReference type="PIRSF" id="PIRSF038147">
    <property type="entry name" value="Ser/Thr_PK_RIO1"/>
    <property type="match status" value="1"/>
</dbReference>
<dbReference type="GO" id="GO:0005524">
    <property type="term" value="F:ATP binding"/>
    <property type="evidence" value="ECO:0007669"/>
    <property type="project" value="UniProtKB-KW"/>
</dbReference>
<keyword evidence="13" id="KW-0378">Hydrolase</keyword>
<feature type="binding site" evidence="22">
    <location>
        <position position="286"/>
    </location>
    <ligand>
        <name>Mg(2+)</name>
        <dbReference type="ChEBI" id="CHEBI:18420"/>
    </ligand>
</feature>
<evidence type="ECO:0000256" key="11">
    <source>
        <dbReference type="ARBA" id="ARBA00022741"/>
    </source>
</evidence>
<feature type="active site" description="4-aspartylphosphate intermediate" evidence="20">
    <location>
        <position position="286"/>
    </location>
</feature>
<name>A0A9P8AKR8_9ASCO</name>